<accession>A0A146K4I8</accession>
<proteinExistence type="predicted"/>
<dbReference type="Gene3D" id="3.40.50.300">
    <property type="entry name" value="P-loop containing nucleotide triphosphate hydrolases"/>
    <property type="match status" value="1"/>
</dbReference>
<sequence length="139" mass="15870">AKQAKDLDITLQVYKILQKVLNMPETNIELEINAFCFGNDMLPLQIYQKRLDFTTPRNQSIVIQTPSGSGKTALSPIFILQHAKQVHRLYVIISSHDIVNKTTKLYQKLFQQHFEIVNNPMSSSEAQQICVCTPIVLLK</sequence>
<dbReference type="SUPFAM" id="SSF52540">
    <property type="entry name" value="P-loop containing nucleoside triphosphate hydrolases"/>
    <property type="match status" value="1"/>
</dbReference>
<feature type="non-terminal residue" evidence="2">
    <location>
        <position position="139"/>
    </location>
</feature>
<feature type="domain" description="Helicase/UvrB N-terminal" evidence="1">
    <location>
        <begin position="53"/>
        <end position="132"/>
    </location>
</feature>
<dbReference type="InterPro" id="IPR027417">
    <property type="entry name" value="P-loop_NTPase"/>
</dbReference>
<feature type="non-terminal residue" evidence="2">
    <location>
        <position position="1"/>
    </location>
</feature>
<evidence type="ECO:0000313" key="2">
    <source>
        <dbReference type="EMBL" id="JAP90566.1"/>
    </source>
</evidence>
<dbReference type="GO" id="GO:0016787">
    <property type="term" value="F:hydrolase activity"/>
    <property type="evidence" value="ECO:0007669"/>
    <property type="project" value="InterPro"/>
</dbReference>
<evidence type="ECO:0000259" key="1">
    <source>
        <dbReference type="Pfam" id="PF04851"/>
    </source>
</evidence>
<dbReference type="InterPro" id="IPR006935">
    <property type="entry name" value="Helicase/UvrB_N"/>
</dbReference>
<dbReference type="GO" id="GO:0003677">
    <property type="term" value="F:DNA binding"/>
    <property type="evidence" value="ECO:0007669"/>
    <property type="project" value="InterPro"/>
</dbReference>
<dbReference type="AlphaFoldDB" id="A0A146K4I8"/>
<organism evidence="2">
    <name type="scientific">Trepomonas sp. PC1</name>
    <dbReference type="NCBI Taxonomy" id="1076344"/>
    <lineage>
        <taxon>Eukaryota</taxon>
        <taxon>Metamonada</taxon>
        <taxon>Diplomonadida</taxon>
        <taxon>Hexamitidae</taxon>
        <taxon>Hexamitinae</taxon>
        <taxon>Trepomonas</taxon>
    </lineage>
</organism>
<reference evidence="2" key="1">
    <citation type="submission" date="2015-07" db="EMBL/GenBank/DDBJ databases">
        <title>Adaptation to a free-living lifestyle via gene acquisitions in the diplomonad Trepomonas sp. PC1.</title>
        <authorList>
            <person name="Xu F."/>
            <person name="Jerlstrom-Hultqvist J."/>
            <person name="Kolisko M."/>
            <person name="Simpson A.G.B."/>
            <person name="Roger A.J."/>
            <person name="Svard S.G."/>
            <person name="Andersson J.O."/>
        </authorList>
    </citation>
    <scope>NUCLEOTIDE SEQUENCE</scope>
    <source>
        <strain evidence="2">PC1</strain>
    </source>
</reference>
<dbReference type="Pfam" id="PF04851">
    <property type="entry name" value="ResIII"/>
    <property type="match status" value="1"/>
</dbReference>
<dbReference type="GO" id="GO:0005524">
    <property type="term" value="F:ATP binding"/>
    <property type="evidence" value="ECO:0007669"/>
    <property type="project" value="InterPro"/>
</dbReference>
<gene>
    <name evidence="2" type="ORF">TPC1_20135</name>
</gene>
<dbReference type="EMBL" id="GDID01006040">
    <property type="protein sequence ID" value="JAP90566.1"/>
    <property type="molecule type" value="Transcribed_RNA"/>
</dbReference>
<name>A0A146K4I8_9EUKA</name>
<protein>
    <submittedName>
        <fullName evidence="2">Type III restriction enzyme, res subunit domain-containing protein</fullName>
    </submittedName>
</protein>